<protein>
    <submittedName>
        <fullName evidence="1">Uncharacterized protein</fullName>
    </submittedName>
</protein>
<reference evidence="1 2" key="1">
    <citation type="journal article" date="2019" name="Nat. Ecol. Evol.">
        <title>Megaphylogeny resolves global patterns of mushroom evolution.</title>
        <authorList>
            <person name="Varga T."/>
            <person name="Krizsan K."/>
            <person name="Foldi C."/>
            <person name="Dima B."/>
            <person name="Sanchez-Garcia M."/>
            <person name="Sanchez-Ramirez S."/>
            <person name="Szollosi G.J."/>
            <person name="Szarkandi J.G."/>
            <person name="Papp V."/>
            <person name="Albert L."/>
            <person name="Andreopoulos W."/>
            <person name="Angelini C."/>
            <person name="Antonin V."/>
            <person name="Barry K.W."/>
            <person name="Bougher N.L."/>
            <person name="Buchanan P."/>
            <person name="Buyck B."/>
            <person name="Bense V."/>
            <person name="Catcheside P."/>
            <person name="Chovatia M."/>
            <person name="Cooper J."/>
            <person name="Damon W."/>
            <person name="Desjardin D."/>
            <person name="Finy P."/>
            <person name="Geml J."/>
            <person name="Haridas S."/>
            <person name="Hughes K."/>
            <person name="Justo A."/>
            <person name="Karasinski D."/>
            <person name="Kautmanova I."/>
            <person name="Kiss B."/>
            <person name="Kocsube S."/>
            <person name="Kotiranta H."/>
            <person name="LaButti K.M."/>
            <person name="Lechner B.E."/>
            <person name="Liimatainen K."/>
            <person name="Lipzen A."/>
            <person name="Lukacs Z."/>
            <person name="Mihaltcheva S."/>
            <person name="Morgado L.N."/>
            <person name="Niskanen T."/>
            <person name="Noordeloos M.E."/>
            <person name="Ohm R.A."/>
            <person name="Ortiz-Santana B."/>
            <person name="Ovrebo C."/>
            <person name="Racz N."/>
            <person name="Riley R."/>
            <person name="Savchenko A."/>
            <person name="Shiryaev A."/>
            <person name="Soop K."/>
            <person name="Spirin V."/>
            <person name="Szebenyi C."/>
            <person name="Tomsovsky M."/>
            <person name="Tulloss R.E."/>
            <person name="Uehling J."/>
            <person name="Grigoriev I.V."/>
            <person name="Vagvolgyi C."/>
            <person name="Papp T."/>
            <person name="Martin F.M."/>
            <person name="Miettinen O."/>
            <person name="Hibbett D.S."/>
            <person name="Nagy L.G."/>
        </authorList>
    </citation>
    <scope>NUCLEOTIDE SEQUENCE [LARGE SCALE GENOMIC DNA]</scope>
    <source>
        <strain evidence="1 2">NL-1719</strain>
    </source>
</reference>
<gene>
    <name evidence="1" type="ORF">BDN72DRAFT_780589</name>
</gene>
<evidence type="ECO:0000313" key="1">
    <source>
        <dbReference type="EMBL" id="TFK59530.1"/>
    </source>
</evidence>
<keyword evidence="2" id="KW-1185">Reference proteome</keyword>
<dbReference type="Proteomes" id="UP000308600">
    <property type="component" value="Unassembled WGS sequence"/>
</dbReference>
<evidence type="ECO:0000313" key="2">
    <source>
        <dbReference type="Proteomes" id="UP000308600"/>
    </source>
</evidence>
<dbReference type="EMBL" id="ML208953">
    <property type="protein sequence ID" value="TFK59530.1"/>
    <property type="molecule type" value="Genomic_DNA"/>
</dbReference>
<feature type="non-terminal residue" evidence="1">
    <location>
        <position position="1"/>
    </location>
</feature>
<organism evidence="1 2">
    <name type="scientific">Pluteus cervinus</name>
    <dbReference type="NCBI Taxonomy" id="181527"/>
    <lineage>
        <taxon>Eukaryota</taxon>
        <taxon>Fungi</taxon>
        <taxon>Dikarya</taxon>
        <taxon>Basidiomycota</taxon>
        <taxon>Agaricomycotina</taxon>
        <taxon>Agaricomycetes</taxon>
        <taxon>Agaricomycetidae</taxon>
        <taxon>Agaricales</taxon>
        <taxon>Pluteineae</taxon>
        <taxon>Pluteaceae</taxon>
        <taxon>Pluteus</taxon>
    </lineage>
</organism>
<proteinExistence type="predicted"/>
<name>A0ACD3A1E6_9AGAR</name>
<accession>A0ACD3A1E6</accession>
<sequence>KRVLKDGSMDDLANFQKDFLGPEDMRTLDEPRKNASGHLVGGTHFERQGQIGVKGTRCYSATLTHRHQQAMVGPAAGGKIVEKDQLTENCKLRRPHFSHSPKVHARIATNVLNLVASSDFVTAIEKNSILNNIVGVGNPCNYAFPAMQMNIAPAVSDEACAEQGLTGMGFFGSPDGHRDTHDSPGGMTVMVCNSDIPEDYECGRFHLLALGVYIKLRPGTVTGFCGLNKHGGTPPIAPVGQVVMPHAYRLMGVCYPPSIMMSGAGAHVIPLASLPNNKLLKLGPEITTPM</sequence>